<organism evidence="3">
    <name type="scientific">Leptospira ellisii</name>
    <dbReference type="NCBI Taxonomy" id="2023197"/>
    <lineage>
        <taxon>Bacteria</taxon>
        <taxon>Pseudomonadati</taxon>
        <taxon>Spirochaetota</taxon>
        <taxon>Spirochaetia</taxon>
        <taxon>Leptospirales</taxon>
        <taxon>Leptospiraceae</taxon>
        <taxon>Leptospira</taxon>
    </lineage>
</organism>
<gene>
    <name evidence="2" type="ORF">CH379_000340</name>
    <name evidence="3" type="ORF">CH379_08415</name>
</gene>
<feature type="transmembrane region" description="Helical" evidence="1">
    <location>
        <begin position="12"/>
        <end position="31"/>
    </location>
</feature>
<reference evidence="2" key="3">
    <citation type="submission" date="2023-10" db="EMBL/GenBank/DDBJ databases">
        <authorList>
            <person name="Picardeau M."/>
            <person name="Thibeaux R."/>
        </authorList>
    </citation>
    <scope>NUCLEOTIDE SEQUENCE</scope>
    <source>
        <strain evidence="2">ATI7-C-A5</strain>
    </source>
</reference>
<dbReference type="SUPFAM" id="SSF51905">
    <property type="entry name" value="FAD/NAD(P)-binding domain"/>
    <property type="match status" value="1"/>
</dbReference>
<dbReference type="AlphaFoldDB" id="A0A2N0B9V7"/>
<reference evidence="2 4" key="2">
    <citation type="journal article" date="2018" name="Microb. Genom.">
        <title>Deciphering the unexplored Leptospira diversity from soils uncovers genomic evolution to virulence.</title>
        <authorList>
            <person name="Thibeaux R."/>
            <person name="Iraola G."/>
            <person name="Ferres I."/>
            <person name="Bierque E."/>
            <person name="Girault D."/>
            <person name="Soupe-Gilbert M.E."/>
            <person name="Picardeau M."/>
            <person name="Goarant C."/>
        </authorList>
    </citation>
    <scope>NUCLEOTIDE SEQUENCE [LARGE SCALE GENOMIC DNA]</scope>
    <source>
        <strain evidence="2 4">ATI7-C-A5</strain>
    </source>
</reference>
<dbReference type="InterPro" id="IPR036188">
    <property type="entry name" value="FAD/NAD-bd_sf"/>
</dbReference>
<dbReference type="OrthoDB" id="127573at2"/>
<comment type="caution">
    <text evidence="3">The sequence shown here is derived from an EMBL/GenBank/DDBJ whole genome shotgun (WGS) entry which is preliminary data.</text>
</comment>
<evidence type="ECO:0000313" key="4">
    <source>
        <dbReference type="Proteomes" id="UP000232122"/>
    </source>
</evidence>
<evidence type="ECO:0000313" key="3">
    <source>
        <dbReference type="EMBL" id="PJZ93332.1"/>
    </source>
</evidence>
<dbReference type="GO" id="GO:0016491">
    <property type="term" value="F:oxidoreductase activity"/>
    <property type="evidence" value="ECO:0007669"/>
    <property type="project" value="TreeGrafter"/>
</dbReference>
<dbReference type="RefSeq" id="WP_100764931.1">
    <property type="nucleotide sequence ID" value="NZ_NPEF02000001.1"/>
</dbReference>
<dbReference type="EMBL" id="NPEF01000068">
    <property type="protein sequence ID" value="PJZ93332.1"/>
    <property type="molecule type" value="Genomic_DNA"/>
</dbReference>
<dbReference type="InterPro" id="IPR050464">
    <property type="entry name" value="Zeta_carotene_desat/Oxidored"/>
</dbReference>
<keyword evidence="4" id="KW-1185">Reference proteome</keyword>
<sequence>MEKPDPKPITRKSFLTIVAVCLSAIGGVWFLKFRNFISGKIVGPDPEIGHRIRSNAEWNSSVLPDAENSETIDVLILGGGISGLGAGYYLRRFGFSDFRILELESEPGGNSKSGKNEIGSYPWGAHYLPQPSEESVLVRKFLEENRVILGKNERGNPIFDERYLCFDPEERIYYQGRWNEGLFPGGGTDSPAGAEEKKFKELVRYWRNKRGKDGRKAFTIPIDLSSRDPEILKLDRIHFFEYIKEQGFSSRELFWFLDYSVRDDFGGSMDTVSAWIGLHYFCSRPVDETGEDLTLLTWPEGNGFLVNRLREAAGDRIQTRTLVEKVAPSGTKRARFEVRTYSVETKKQNTVFCNSIVYALPSFTRKYVLGEKSGSAEGLTYSPWMVANLTVDRVPTGKGIPPCWDNVVYQSPSLGYIVSTHQDLRAGRERSVLTYYQAFGQKDTVSTRKKMMRTSWSEWKDSILSDLRKPHPDIEKRVRRLDVAVYAHAMIRPVPGFLWGEQRRRLALSYPHLHFAHSDLSGISIFEESLLRGHDAALKILAEKKA</sequence>
<reference evidence="3" key="1">
    <citation type="submission" date="2017-07" db="EMBL/GenBank/DDBJ databases">
        <title>Leptospira spp. isolated from tropical soils.</title>
        <authorList>
            <person name="Thibeaux R."/>
            <person name="Iraola G."/>
            <person name="Ferres I."/>
            <person name="Bierque E."/>
            <person name="Girault D."/>
            <person name="Soupe-Gilbert M.-E."/>
            <person name="Picardeau M."/>
            <person name="Goarant C."/>
        </authorList>
    </citation>
    <scope>NUCLEOTIDE SEQUENCE [LARGE SCALE GENOMIC DNA]</scope>
    <source>
        <strain evidence="3">ATI7-C-A5</strain>
    </source>
</reference>
<keyword evidence="1" id="KW-0812">Transmembrane</keyword>
<dbReference type="EMBL" id="NPEF02000001">
    <property type="protein sequence ID" value="MDV6234083.1"/>
    <property type="molecule type" value="Genomic_DNA"/>
</dbReference>
<dbReference type="Proteomes" id="UP000232122">
    <property type="component" value="Unassembled WGS sequence"/>
</dbReference>
<evidence type="ECO:0000313" key="2">
    <source>
        <dbReference type="EMBL" id="MDV6234083.1"/>
    </source>
</evidence>
<keyword evidence="1" id="KW-1133">Transmembrane helix</keyword>
<keyword evidence="1" id="KW-0472">Membrane</keyword>
<proteinExistence type="predicted"/>
<evidence type="ECO:0000256" key="1">
    <source>
        <dbReference type="SAM" id="Phobius"/>
    </source>
</evidence>
<dbReference type="Pfam" id="PF13450">
    <property type="entry name" value="NAD_binding_8"/>
    <property type="match status" value="1"/>
</dbReference>
<dbReference type="PANTHER" id="PTHR42923:SF39">
    <property type="entry name" value="AMINO OXIDASE"/>
    <property type="match status" value="1"/>
</dbReference>
<name>A0A2N0B9V7_9LEPT</name>
<dbReference type="Gene3D" id="3.50.50.60">
    <property type="entry name" value="FAD/NAD(P)-binding domain"/>
    <property type="match status" value="1"/>
</dbReference>
<accession>A0A2N0B9V7</accession>
<dbReference type="PANTHER" id="PTHR42923">
    <property type="entry name" value="PROTOPORPHYRINOGEN OXIDASE"/>
    <property type="match status" value="1"/>
</dbReference>
<protein>
    <submittedName>
        <fullName evidence="3">Amino oxidase</fullName>
    </submittedName>
    <submittedName>
        <fullName evidence="2">NAD(P)-binding protein</fullName>
    </submittedName>
</protein>